<proteinExistence type="predicted"/>
<sequence>MPPITGKRHSPRSYLRMSSSVPFVVLWNLVQQRNSGNSQMMAEPKLADDIQDPRLEEPVNDVLSKESISPSESSLILLTSSEERKRKRRGTKRKRNGPKIPKQRKA</sequence>
<name>A0A7R8ZSR1_9CRUS</name>
<feature type="non-terminal residue" evidence="2">
    <location>
        <position position="106"/>
    </location>
</feature>
<feature type="region of interest" description="Disordered" evidence="1">
    <location>
        <begin position="60"/>
        <end position="106"/>
    </location>
</feature>
<protein>
    <submittedName>
        <fullName evidence="2">Uncharacterized protein</fullName>
    </submittedName>
</protein>
<reference evidence="2" key="1">
    <citation type="submission" date="2020-11" db="EMBL/GenBank/DDBJ databases">
        <authorList>
            <person name="Tran Van P."/>
        </authorList>
    </citation>
    <scope>NUCLEOTIDE SEQUENCE</scope>
</reference>
<feature type="compositionally biased region" description="Basic residues" evidence="1">
    <location>
        <begin position="85"/>
        <end position="106"/>
    </location>
</feature>
<dbReference type="AlphaFoldDB" id="A0A7R8ZSR1"/>
<accession>A0A7R8ZSR1</accession>
<evidence type="ECO:0000313" key="2">
    <source>
        <dbReference type="EMBL" id="CAD7235557.1"/>
    </source>
</evidence>
<gene>
    <name evidence="2" type="ORF">CTOB1V02_LOCUS13372</name>
</gene>
<dbReference type="EMBL" id="OB673395">
    <property type="protein sequence ID" value="CAD7235557.1"/>
    <property type="molecule type" value="Genomic_DNA"/>
</dbReference>
<feature type="compositionally biased region" description="Low complexity" evidence="1">
    <location>
        <begin position="65"/>
        <end position="80"/>
    </location>
</feature>
<organism evidence="2">
    <name type="scientific">Cyprideis torosa</name>
    <dbReference type="NCBI Taxonomy" id="163714"/>
    <lineage>
        <taxon>Eukaryota</taxon>
        <taxon>Metazoa</taxon>
        <taxon>Ecdysozoa</taxon>
        <taxon>Arthropoda</taxon>
        <taxon>Crustacea</taxon>
        <taxon>Oligostraca</taxon>
        <taxon>Ostracoda</taxon>
        <taxon>Podocopa</taxon>
        <taxon>Podocopida</taxon>
        <taxon>Cytherocopina</taxon>
        <taxon>Cytheroidea</taxon>
        <taxon>Cytherideidae</taxon>
        <taxon>Cyprideis</taxon>
    </lineage>
</organism>
<evidence type="ECO:0000256" key="1">
    <source>
        <dbReference type="SAM" id="MobiDB-lite"/>
    </source>
</evidence>